<evidence type="ECO:0000313" key="2">
    <source>
        <dbReference type="Proteomes" id="UP000503447"/>
    </source>
</evidence>
<dbReference type="KEGG" id="ftj:FTUN_6317"/>
<keyword evidence="2" id="KW-1185">Reference proteome</keyword>
<dbReference type="AlphaFoldDB" id="A0A6M5Z0I8"/>
<dbReference type="EMBL" id="CP053452">
    <property type="protein sequence ID" value="QJW98722.1"/>
    <property type="molecule type" value="Genomic_DNA"/>
</dbReference>
<gene>
    <name evidence="1" type="ORF">FTUN_6317</name>
</gene>
<evidence type="ECO:0000313" key="1">
    <source>
        <dbReference type="EMBL" id="QJW98722.1"/>
    </source>
</evidence>
<name>A0A6M5Z0I8_9BACT</name>
<sequence>MTALLCLAAVALGAARVRGARSRAYQAAAHLFVGGLVGAALVSAPPALCRYAGPAAALSALEVLCFVLLPRPQENV</sequence>
<protein>
    <submittedName>
        <fullName evidence="1">Uncharacterized protein</fullName>
    </submittedName>
</protein>
<reference evidence="2" key="1">
    <citation type="submission" date="2020-05" db="EMBL/GenBank/DDBJ databases">
        <title>Frigoriglobus tundricola gen. nov., sp. nov., a psychrotolerant cellulolytic planctomycete of the family Gemmataceae with two divergent copies of 16S rRNA gene.</title>
        <authorList>
            <person name="Kulichevskaya I.S."/>
            <person name="Ivanova A.A."/>
            <person name="Naumoff D.G."/>
            <person name="Beletsky A.V."/>
            <person name="Rijpstra W.I.C."/>
            <person name="Sinninghe Damste J.S."/>
            <person name="Mardanov A.V."/>
            <person name="Ravin N.V."/>
            <person name="Dedysh S.N."/>
        </authorList>
    </citation>
    <scope>NUCLEOTIDE SEQUENCE [LARGE SCALE GENOMIC DNA]</scope>
    <source>
        <strain evidence="2">PL17</strain>
    </source>
</reference>
<dbReference type="Proteomes" id="UP000503447">
    <property type="component" value="Chromosome"/>
</dbReference>
<organism evidence="1 2">
    <name type="scientific">Frigoriglobus tundricola</name>
    <dbReference type="NCBI Taxonomy" id="2774151"/>
    <lineage>
        <taxon>Bacteria</taxon>
        <taxon>Pseudomonadati</taxon>
        <taxon>Planctomycetota</taxon>
        <taxon>Planctomycetia</taxon>
        <taxon>Gemmatales</taxon>
        <taxon>Gemmataceae</taxon>
        <taxon>Frigoriglobus</taxon>
    </lineage>
</organism>
<proteinExistence type="predicted"/>
<accession>A0A6M5Z0I8</accession>
<dbReference type="RefSeq" id="WP_171473829.1">
    <property type="nucleotide sequence ID" value="NZ_CP053452.2"/>
</dbReference>